<keyword evidence="3" id="KW-1185">Reference proteome</keyword>
<feature type="transmembrane region" description="Helical" evidence="1">
    <location>
        <begin position="166"/>
        <end position="185"/>
    </location>
</feature>
<proteinExistence type="predicted"/>
<dbReference type="Proteomes" id="UP000236893">
    <property type="component" value="Unassembled WGS sequence"/>
</dbReference>
<evidence type="ECO:0000256" key="1">
    <source>
        <dbReference type="SAM" id="Phobius"/>
    </source>
</evidence>
<sequence length="203" mass="23582">MEQFLTFLQEGFFHILDLQGYDHILFSFAICAIYANKDWKQILWIITSFTIAHSITLALSVFNIITINGNLVEFLIALTIFFTCIENLFIPQLHSYRVLLSGFFGLVHGMGFSRLLKELFMGMQFNAFTTLLPFNIGLEFGQIIIISFILLVIYCLIKLAYLKPKTITYIISVPVLFQSAIWMWHRFPWQHQILSSSFSLFLT</sequence>
<dbReference type="EMBL" id="PQVF01000013">
    <property type="protein sequence ID" value="POY35210.1"/>
    <property type="molecule type" value="Genomic_DNA"/>
</dbReference>
<dbReference type="OrthoDB" id="9808870at2"/>
<feature type="transmembrane region" description="Helical" evidence="1">
    <location>
        <begin position="136"/>
        <end position="157"/>
    </location>
</feature>
<evidence type="ECO:0000313" key="3">
    <source>
        <dbReference type="Proteomes" id="UP000236893"/>
    </source>
</evidence>
<keyword evidence="1" id="KW-1133">Transmembrane helix</keyword>
<protein>
    <submittedName>
        <fullName evidence="2">HupE / UreJ protein</fullName>
    </submittedName>
</protein>
<dbReference type="InterPro" id="IPR032809">
    <property type="entry name" value="Put_HupE_UreJ"/>
</dbReference>
<evidence type="ECO:0000313" key="2">
    <source>
        <dbReference type="EMBL" id="POY35210.1"/>
    </source>
</evidence>
<dbReference type="Pfam" id="PF13795">
    <property type="entry name" value="HupE_UreJ_2"/>
    <property type="match status" value="1"/>
</dbReference>
<feature type="transmembrane region" description="Helical" evidence="1">
    <location>
        <begin position="12"/>
        <end position="35"/>
    </location>
</feature>
<feature type="transmembrane region" description="Helical" evidence="1">
    <location>
        <begin position="42"/>
        <end position="65"/>
    </location>
</feature>
<gene>
    <name evidence="2" type="ORF">C3K47_16670</name>
</gene>
<dbReference type="RefSeq" id="WP_103790298.1">
    <property type="nucleotide sequence ID" value="NZ_PQVF01000013.1"/>
</dbReference>
<keyword evidence="1" id="KW-0472">Membrane</keyword>
<organism evidence="2 3">
    <name type="scientific">Solitalea longa</name>
    <dbReference type="NCBI Taxonomy" id="2079460"/>
    <lineage>
        <taxon>Bacteria</taxon>
        <taxon>Pseudomonadati</taxon>
        <taxon>Bacteroidota</taxon>
        <taxon>Sphingobacteriia</taxon>
        <taxon>Sphingobacteriales</taxon>
        <taxon>Sphingobacteriaceae</taxon>
        <taxon>Solitalea</taxon>
    </lineage>
</organism>
<feature type="transmembrane region" description="Helical" evidence="1">
    <location>
        <begin position="71"/>
        <end position="89"/>
    </location>
</feature>
<dbReference type="AlphaFoldDB" id="A0A2S4ZXY6"/>
<comment type="caution">
    <text evidence="2">The sequence shown here is derived from an EMBL/GenBank/DDBJ whole genome shotgun (WGS) entry which is preliminary data.</text>
</comment>
<name>A0A2S4ZXY6_9SPHI</name>
<reference evidence="2 3" key="1">
    <citation type="submission" date="2018-01" db="EMBL/GenBank/DDBJ databases">
        <authorList>
            <person name="Gaut B.S."/>
            <person name="Morton B.R."/>
            <person name="Clegg M.T."/>
            <person name="Duvall M.R."/>
        </authorList>
    </citation>
    <scope>NUCLEOTIDE SEQUENCE [LARGE SCALE GENOMIC DNA]</scope>
    <source>
        <strain evidence="2 3">HR-AV</strain>
    </source>
</reference>
<accession>A0A2S4ZXY6</accession>
<keyword evidence="1" id="KW-0812">Transmembrane</keyword>
<feature type="transmembrane region" description="Helical" evidence="1">
    <location>
        <begin position="96"/>
        <end position="116"/>
    </location>
</feature>